<dbReference type="Gene3D" id="3.40.30.10">
    <property type="entry name" value="Glutaredoxin"/>
    <property type="match status" value="1"/>
</dbReference>
<dbReference type="Proteomes" id="UP001355653">
    <property type="component" value="Unassembled WGS sequence"/>
</dbReference>
<evidence type="ECO:0000313" key="4">
    <source>
        <dbReference type="Proteomes" id="UP001355653"/>
    </source>
</evidence>
<dbReference type="InterPro" id="IPR050553">
    <property type="entry name" value="Thioredoxin_ResA/DsbE_sf"/>
</dbReference>
<dbReference type="InterPro" id="IPR013766">
    <property type="entry name" value="Thioredoxin_domain"/>
</dbReference>
<dbReference type="InterPro" id="IPR000866">
    <property type="entry name" value="AhpC/TSA"/>
</dbReference>
<dbReference type="SUPFAM" id="SSF52833">
    <property type="entry name" value="Thioredoxin-like"/>
    <property type="match status" value="1"/>
</dbReference>
<dbReference type="RefSeq" id="WP_127451337.1">
    <property type="nucleotide sequence ID" value="NZ_JAROBY010000075.1"/>
</dbReference>
<dbReference type="InterPro" id="IPR017937">
    <property type="entry name" value="Thioredoxin_CS"/>
</dbReference>
<dbReference type="PROSITE" id="PS51352">
    <property type="entry name" value="THIOREDOXIN_2"/>
    <property type="match status" value="1"/>
</dbReference>
<proteinExistence type="predicted"/>
<gene>
    <name evidence="3" type="ORF">P5G65_31535</name>
</gene>
<dbReference type="PANTHER" id="PTHR42852:SF1">
    <property type="entry name" value="THIOREDOXIN-LIKE PROTEIN YNEN"/>
    <property type="match status" value="1"/>
</dbReference>
<dbReference type="PROSITE" id="PS00194">
    <property type="entry name" value="THIOREDOXIN_1"/>
    <property type="match status" value="1"/>
</dbReference>
<keyword evidence="4" id="KW-1185">Reference proteome</keyword>
<dbReference type="CDD" id="cd02966">
    <property type="entry name" value="TlpA_like_family"/>
    <property type="match status" value="1"/>
</dbReference>
<name>A0ABU6DKZ1_9BACL</name>
<comment type="caution">
    <text evidence="3">The sequence shown here is derived from an EMBL/GenBank/DDBJ whole genome shotgun (WGS) entry which is preliminary data.</text>
</comment>
<accession>A0ABU6DKZ1</accession>
<dbReference type="InterPro" id="IPR036249">
    <property type="entry name" value="Thioredoxin-like_sf"/>
</dbReference>
<feature type="domain" description="Thioredoxin" evidence="2">
    <location>
        <begin position="46"/>
        <end position="186"/>
    </location>
</feature>
<dbReference type="PANTHER" id="PTHR42852">
    <property type="entry name" value="THIOL:DISULFIDE INTERCHANGE PROTEIN DSBE"/>
    <property type="match status" value="1"/>
</dbReference>
<organism evidence="3 4">
    <name type="scientific">Paenibacillus chondroitinus</name>
    <dbReference type="NCBI Taxonomy" id="59842"/>
    <lineage>
        <taxon>Bacteria</taxon>
        <taxon>Bacillati</taxon>
        <taxon>Bacillota</taxon>
        <taxon>Bacilli</taxon>
        <taxon>Bacillales</taxon>
        <taxon>Paenibacillaceae</taxon>
        <taxon>Paenibacillus</taxon>
    </lineage>
</organism>
<evidence type="ECO:0000313" key="3">
    <source>
        <dbReference type="EMBL" id="MEB4798449.1"/>
    </source>
</evidence>
<keyword evidence="1" id="KW-1015">Disulfide bond</keyword>
<evidence type="ECO:0000259" key="2">
    <source>
        <dbReference type="PROSITE" id="PS51352"/>
    </source>
</evidence>
<dbReference type="Pfam" id="PF00578">
    <property type="entry name" value="AhpC-TSA"/>
    <property type="match status" value="1"/>
</dbReference>
<evidence type="ECO:0000256" key="1">
    <source>
        <dbReference type="ARBA" id="ARBA00023157"/>
    </source>
</evidence>
<protein>
    <submittedName>
        <fullName evidence="3">TlpA disulfide reductase family protein</fullName>
    </submittedName>
</protein>
<dbReference type="EMBL" id="JAROBY010000075">
    <property type="protein sequence ID" value="MEB4798449.1"/>
    <property type="molecule type" value="Genomic_DNA"/>
</dbReference>
<reference evidence="3 4" key="1">
    <citation type="submission" date="2023-03" db="EMBL/GenBank/DDBJ databases">
        <title>Bacillus Genome Sequencing.</title>
        <authorList>
            <person name="Dunlap C."/>
        </authorList>
    </citation>
    <scope>NUCLEOTIDE SEQUENCE [LARGE SCALE GENOMIC DNA]</scope>
    <source>
        <strain evidence="3 4">NRS-1351</strain>
    </source>
</reference>
<sequence>MRNRNIIAIVALLALIAWGGYDYQAKKRHTEGAASAQQAAGIQEGIAVGNRAPDFELQSLEGKPVKLSDFKGKKVLLNFWATWCPPCRTEMPHMEKFYKEFQNADTVVLAVNLTMTEKSADDVPKFVDAFGLTFPVVKDEKGEVSGNYEVMAYPTSYIIDSQGIIRDKFQGAINYEIMRKSFSKLN</sequence>